<dbReference type="EMBL" id="LR907252">
    <property type="protein sequence ID" value="CAD7254080.1"/>
    <property type="molecule type" value="Genomic_DNA"/>
</dbReference>
<feature type="non-terminal residue" evidence="1">
    <location>
        <position position="150"/>
    </location>
</feature>
<proteinExistence type="predicted"/>
<dbReference type="GO" id="GO:0032264">
    <property type="term" value="P:IMP salvage"/>
    <property type="evidence" value="ECO:0007669"/>
    <property type="project" value="TreeGrafter"/>
</dbReference>
<dbReference type="SUPFAM" id="SSF53271">
    <property type="entry name" value="PRTase-like"/>
    <property type="match status" value="1"/>
</dbReference>
<dbReference type="GO" id="GO:0046100">
    <property type="term" value="P:hypoxanthine metabolic process"/>
    <property type="evidence" value="ECO:0007669"/>
    <property type="project" value="TreeGrafter"/>
</dbReference>
<dbReference type="GO" id="GO:0006178">
    <property type="term" value="P:guanine salvage"/>
    <property type="evidence" value="ECO:0007669"/>
    <property type="project" value="TreeGrafter"/>
</dbReference>
<keyword evidence="2" id="KW-1185">Reference proteome</keyword>
<evidence type="ECO:0008006" key="3">
    <source>
        <dbReference type="Google" id="ProtNLM"/>
    </source>
</evidence>
<dbReference type="OrthoDB" id="9449045at2759"/>
<evidence type="ECO:0000313" key="2">
    <source>
        <dbReference type="Proteomes" id="UP000677054"/>
    </source>
</evidence>
<dbReference type="GO" id="GO:0005829">
    <property type="term" value="C:cytosol"/>
    <property type="evidence" value="ECO:0007669"/>
    <property type="project" value="TreeGrafter"/>
</dbReference>
<dbReference type="PANTHER" id="PTHR43340">
    <property type="entry name" value="HYPOXANTHINE-GUANINE PHOSPHORIBOSYLTRANSFERASE"/>
    <property type="match status" value="1"/>
</dbReference>
<evidence type="ECO:0000313" key="1">
    <source>
        <dbReference type="EMBL" id="CAD7254080.1"/>
    </source>
</evidence>
<dbReference type="EMBL" id="CAJPEV010007735">
    <property type="protein sequence ID" value="CAG0904912.1"/>
    <property type="molecule type" value="Genomic_DNA"/>
</dbReference>
<dbReference type="PANTHER" id="PTHR43340:SF1">
    <property type="entry name" value="HYPOXANTHINE PHOSPHORIBOSYLTRANSFERASE"/>
    <property type="match status" value="1"/>
</dbReference>
<dbReference type="GO" id="GO:0032263">
    <property type="term" value="P:GMP salvage"/>
    <property type="evidence" value="ECO:0007669"/>
    <property type="project" value="TreeGrafter"/>
</dbReference>
<dbReference type="GO" id="GO:0004422">
    <property type="term" value="F:hypoxanthine phosphoribosyltransferase activity"/>
    <property type="evidence" value="ECO:0007669"/>
    <property type="project" value="TreeGrafter"/>
</dbReference>
<organism evidence="1">
    <name type="scientific">Darwinula stevensoni</name>
    <dbReference type="NCBI Taxonomy" id="69355"/>
    <lineage>
        <taxon>Eukaryota</taxon>
        <taxon>Metazoa</taxon>
        <taxon>Ecdysozoa</taxon>
        <taxon>Arthropoda</taxon>
        <taxon>Crustacea</taxon>
        <taxon>Oligostraca</taxon>
        <taxon>Ostracoda</taxon>
        <taxon>Podocopa</taxon>
        <taxon>Podocopida</taxon>
        <taxon>Darwinulocopina</taxon>
        <taxon>Darwinuloidea</taxon>
        <taxon>Darwinulidae</taxon>
        <taxon>Darwinula</taxon>
    </lineage>
</organism>
<dbReference type="InterPro" id="IPR050408">
    <property type="entry name" value="HGPRT"/>
</dbReference>
<protein>
    <recommendedName>
        <fullName evidence="3">Phosphoribosyltransferase domain-containing protein</fullName>
    </recommendedName>
</protein>
<dbReference type="Gene3D" id="3.40.50.2020">
    <property type="match status" value="2"/>
</dbReference>
<sequence>MVGTSSILVIRDSFMGYGLENFCIPKHYEEDLEYVLIPAGIIGDRIERVARDIFMEVGREPLVCLCVLKGGFKFCSDLLDHMNQLNRNLALTSTPVTVDFIRLKSYTCIFAFHYSRDNNHEYFSDCCFEIPDRFVVGYALDYNEHFRDLN</sequence>
<dbReference type="Proteomes" id="UP000677054">
    <property type="component" value="Unassembled WGS sequence"/>
</dbReference>
<dbReference type="InterPro" id="IPR029057">
    <property type="entry name" value="PRTase-like"/>
</dbReference>
<accession>A0A7R9FSZ6</accession>
<dbReference type="AlphaFoldDB" id="A0A7R9FSZ6"/>
<reference evidence="1" key="1">
    <citation type="submission" date="2020-11" db="EMBL/GenBank/DDBJ databases">
        <authorList>
            <person name="Tran Van P."/>
        </authorList>
    </citation>
    <scope>NUCLEOTIDE SEQUENCE</scope>
</reference>
<name>A0A7R9FSZ6_9CRUS</name>
<dbReference type="GO" id="GO:0000287">
    <property type="term" value="F:magnesium ion binding"/>
    <property type="evidence" value="ECO:0007669"/>
    <property type="project" value="TreeGrafter"/>
</dbReference>
<gene>
    <name evidence="1" type="ORF">DSTB1V02_LOCUS13826</name>
</gene>